<feature type="region of interest" description="Disordered" evidence="2">
    <location>
        <begin position="131"/>
        <end position="151"/>
    </location>
</feature>
<evidence type="ECO:0000259" key="3">
    <source>
        <dbReference type="PROSITE" id="PS50250"/>
    </source>
</evidence>
<name>A0A1E4TTM7_PACTA</name>
<dbReference type="Pfam" id="PF01399">
    <property type="entry name" value="PCI"/>
    <property type="match status" value="1"/>
</dbReference>
<dbReference type="STRING" id="669874.A0A1E4TTM7"/>
<dbReference type="OrthoDB" id="10252687at2759"/>
<evidence type="ECO:0000313" key="4">
    <source>
        <dbReference type="EMBL" id="ODV95096.1"/>
    </source>
</evidence>
<sequence>MSSLKSYLDDVSLAIFYKDGGKIASMISISSPELTTRSQFPVPTQYDLQGINNEKLMIVLQTYLKIAKVIVHEQDIVQVFELELELLQCLNRCAEKEDVWIIPPLINTTKELRKLYNAKLSILSKQDLQKQHDNNYDNNNNNNNNDKPSDLEKMANMISKSFQICLNDRNLDQNKSKRIAVFFFIGELFKIYSNLQKYDMARSIEKTLTSLRDGLPTMESINKSHAVTYLYFSGSIACSQGNFEEARSRLLRAFAFCGKSFKSQQESILLLLIPINFFTNKKFPNDKLWENYPISKSVYYKIFKSIKKGDLKSFDNEFKKIEAILLKKQVYIVMMKLRLFVILSLLKRIWKILGQNPHLPISAVQLALEYSSSHKPVNEGNFSITLDAAESTLSTLIASGKIKGYISHGNRVAVLSKNEPFPN</sequence>
<proteinExistence type="inferred from homology"/>
<gene>
    <name evidence="4" type="ORF">PACTADRAFT_34833</name>
</gene>
<dbReference type="GO" id="GO:0003690">
    <property type="term" value="F:double-stranded DNA binding"/>
    <property type="evidence" value="ECO:0007669"/>
    <property type="project" value="InterPro"/>
</dbReference>
<dbReference type="AlphaFoldDB" id="A0A1E4TTM7"/>
<dbReference type="Gene3D" id="1.10.10.10">
    <property type="entry name" value="Winged helix-like DNA-binding domain superfamily/Winged helix DNA-binding domain"/>
    <property type="match status" value="1"/>
</dbReference>
<dbReference type="Proteomes" id="UP000094236">
    <property type="component" value="Unassembled WGS sequence"/>
</dbReference>
<evidence type="ECO:0000256" key="1">
    <source>
        <dbReference type="ARBA" id="ARBA00025771"/>
    </source>
</evidence>
<comment type="similarity">
    <text evidence="1">Belongs to the CSN12 family.</text>
</comment>
<protein>
    <recommendedName>
        <fullName evidence="3">PCI domain-containing protein</fullName>
    </recommendedName>
</protein>
<evidence type="ECO:0000256" key="2">
    <source>
        <dbReference type="SAM" id="MobiDB-lite"/>
    </source>
</evidence>
<dbReference type="SMART" id="SM00753">
    <property type="entry name" value="PAM"/>
    <property type="match status" value="1"/>
</dbReference>
<dbReference type="EMBL" id="KV454015">
    <property type="protein sequence ID" value="ODV95096.1"/>
    <property type="molecule type" value="Genomic_DNA"/>
</dbReference>
<accession>A0A1E4TTM7</accession>
<dbReference type="InterPro" id="IPR000717">
    <property type="entry name" value="PCI_dom"/>
</dbReference>
<dbReference type="PANTHER" id="PTHR12732">
    <property type="entry name" value="UNCHARACTERIZED PROTEASOME COMPONENT REGION PCI-CONTAINING"/>
    <property type="match status" value="1"/>
</dbReference>
<dbReference type="PROSITE" id="PS50250">
    <property type="entry name" value="PCI"/>
    <property type="match status" value="1"/>
</dbReference>
<dbReference type="GO" id="GO:0003723">
    <property type="term" value="F:RNA binding"/>
    <property type="evidence" value="ECO:0007669"/>
    <property type="project" value="InterPro"/>
</dbReference>
<dbReference type="InterPro" id="IPR045114">
    <property type="entry name" value="Csn12-like"/>
</dbReference>
<keyword evidence="5" id="KW-1185">Reference proteome</keyword>
<feature type="compositionally biased region" description="Low complexity" evidence="2">
    <location>
        <begin position="136"/>
        <end position="146"/>
    </location>
</feature>
<dbReference type="InterPro" id="IPR036388">
    <property type="entry name" value="WH-like_DNA-bd_sf"/>
</dbReference>
<organism evidence="4 5">
    <name type="scientific">Pachysolen tannophilus NRRL Y-2460</name>
    <dbReference type="NCBI Taxonomy" id="669874"/>
    <lineage>
        <taxon>Eukaryota</taxon>
        <taxon>Fungi</taxon>
        <taxon>Dikarya</taxon>
        <taxon>Ascomycota</taxon>
        <taxon>Saccharomycotina</taxon>
        <taxon>Pichiomycetes</taxon>
        <taxon>Pachysolenaceae</taxon>
        <taxon>Pachysolen</taxon>
    </lineage>
</organism>
<dbReference type="PANTHER" id="PTHR12732:SF0">
    <property type="entry name" value="PCI DOMAIN-CONTAINING PROTEIN 2"/>
    <property type="match status" value="1"/>
</dbReference>
<reference evidence="5" key="1">
    <citation type="submission" date="2016-05" db="EMBL/GenBank/DDBJ databases">
        <title>Comparative genomics of biotechnologically important yeasts.</title>
        <authorList>
            <consortium name="DOE Joint Genome Institute"/>
            <person name="Riley R."/>
            <person name="Haridas S."/>
            <person name="Wolfe K.H."/>
            <person name="Lopes M.R."/>
            <person name="Hittinger C.T."/>
            <person name="Goker M."/>
            <person name="Salamov A."/>
            <person name="Wisecaver J."/>
            <person name="Long T.M."/>
            <person name="Aerts A.L."/>
            <person name="Barry K."/>
            <person name="Choi C."/>
            <person name="Clum A."/>
            <person name="Coughlan A.Y."/>
            <person name="Deshpande S."/>
            <person name="Douglass A.P."/>
            <person name="Hanson S.J."/>
            <person name="Klenk H.-P."/>
            <person name="Labutti K."/>
            <person name="Lapidus A."/>
            <person name="Lindquist E."/>
            <person name="Lipzen A."/>
            <person name="Meier-Kolthoff J.P."/>
            <person name="Ohm R.A."/>
            <person name="Otillar R.P."/>
            <person name="Pangilinan J."/>
            <person name="Peng Y."/>
            <person name="Rokas A."/>
            <person name="Rosa C.A."/>
            <person name="Scheuner C."/>
            <person name="Sibirny A.A."/>
            <person name="Slot J.C."/>
            <person name="Stielow J.B."/>
            <person name="Sun H."/>
            <person name="Kurtzman C.P."/>
            <person name="Blackwell M."/>
            <person name="Grigoriev I.V."/>
            <person name="Jeffries T.W."/>
        </authorList>
    </citation>
    <scope>NUCLEOTIDE SEQUENCE [LARGE SCALE GENOMIC DNA]</scope>
    <source>
        <strain evidence="5">NRRL Y-2460</strain>
    </source>
</reference>
<evidence type="ECO:0000313" key="5">
    <source>
        <dbReference type="Proteomes" id="UP000094236"/>
    </source>
</evidence>
<feature type="domain" description="PCI" evidence="3">
    <location>
        <begin position="220"/>
        <end position="420"/>
    </location>
</feature>